<dbReference type="Proteomes" id="UP001550739">
    <property type="component" value="Unassembled WGS sequence"/>
</dbReference>
<gene>
    <name evidence="1" type="ORF">AB0E89_22770</name>
</gene>
<keyword evidence="2" id="KW-1185">Reference proteome</keyword>
<protein>
    <submittedName>
        <fullName evidence="1">Uncharacterized protein</fullName>
    </submittedName>
</protein>
<dbReference type="EMBL" id="JBEZVE010000012">
    <property type="protein sequence ID" value="MEU3783333.1"/>
    <property type="molecule type" value="Genomic_DNA"/>
</dbReference>
<evidence type="ECO:0000313" key="2">
    <source>
        <dbReference type="Proteomes" id="UP001550739"/>
    </source>
</evidence>
<dbReference type="RefSeq" id="WP_334578204.1">
    <property type="nucleotide sequence ID" value="NZ_JBEZVE010000012.1"/>
</dbReference>
<reference evidence="1 2" key="1">
    <citation type="submission" date="2024-06" db="EMBL/GenBank/DDBJ databases">
        <title>The Natural Products Discovery Center: Release of the First 8490 Sequenced Strains for Exploring Actinobacteria Biosynthetic Diversity.</title>
        <authorList>
            <person name="Kalkreuter E."/>
            <person name="Kautsar S.A."/>
            <person name="Yang D."/>
            <person name="Bader C.D."/>
            <person name="Teijaro C.N."/>
            <person name="Fluegel L."/>
            <person name="Davis C.M."/>
            <person name="Simpson J.R."/>
            <person name="Lauterbach L."/>
            <person name="Steele A.D."/>
            <person name="Gui C."/>
            <person name="Meng S."/>
            <person name="Li G."/>
            <person name="Viehrig K."/>
            <person name="Ye F."/>
            <person name="Su P."/>
            <person name="Kiefer A.F."/>
            <person name="Nichols A."/>
            <person name="Cepeda A.J."/>
            <person name="Yan W."/>
            <person name="Fan B."/>
            <person name="Jiang Y."/>
            <person name="Adhikari A."/>
            <person name="Zheng C.-J."/>
            <person name="Schuster L."/>
            <person name="Cowan T.M."/>
            <person name="Smanski M.J."/>
            <person name="Chevrette M.G."/>
            <person name="De Carvalho L.P.S."/>
            <person name="Shen B."/>
        </authorList>
    </citation>
    <scope>NUCLEOTIDE SEQUENCE [LARGE SCALE GENOMIC DNA]</scope>
    <source>
        <strain evidence="1 2">NPDC033843</strain>
    </source>
</reference>
<accession>A0ABV2ZM21</accession>
<name>A0ABV2ZM21_9ACTN</name>
<sequence length="181" mass="19972">MGRPDKAARAAITQRRADAIDLHLAGVDWLTVGRKLAADPAVNSDLIAYPQGYGIERYKKGLEPPDDKQLIHAACKDVRLALKERTTELAGKVEEMRAVENLRLDRLFFVAYRQAVKDNNLNAIDRALRIMERRARMNRLDETAESGIATLPVGGELTAIALDELEALIGISEEAAHGSDE</sequence>
<evidence type="ECO:0000313" key="1">
    <source>
        <dbReference type="EMBL" id="MEU3783333.1"/>
    </source>
</evidence>
<comment type="caution">
    <text evidence="1">The sequence shown here is derived from an EMBL/GenBank/DDBJ whole genome shotgun (WGS) entry which is preliminary data.</text>
</comment>
<proteinExistence type="predicted"/>
<organism evidence="1 2">
    <name type="scientific">Streptomyces sp. 900129855</name>
    <dbReference type="NCBI Taxonomy" id="3155129"/>
    <lineage>
        <taxon>Bacteria</taxon>
        <taxon>Bacillati</taxon>
        <taxon>Actinomycetota</taxon>
        <taxon>Actinomycetes</taxon>
        <taxon>Kitasatosporales</taxon>
        <taxon>Streptomycetaceae</taxon>
        <taxon>Streptomyces</taxon>
    </lineage>
</organism>